<feature type="region of interest" description="Disordered" evidence="1">
    <location>
        <begin position="85"/>
        <end position="123"/>
    </location>
</feature>
<evidence type="ECO:0000313" key="3">
    <source>
        <dbReference type="Proteomes" id="UP000295281"/>
    </source>
</evidence>
<dbReference type="OrthoDB" id="3428349at2"/>
<comment type="caution">
    <text evidence="2">The sequence shown here is derived from an EMBL/GenBank/DDBJ whole genome shotgun (WGS) entry which is preliminary data.</text>
</comment>
<reference evidence="2 3" key="1">
    <citation type="submission" date="2019-03" db="EMBL/GenBank/DDBJ databases">
        <title>Genomic Encyclopedia of Type Strains, Phase IV (KMG-IV): sequencing the most valuable type-strain genomes for metagenomic binning, comparative biology and taxonomic classification.</title>
        <authorList>
            <person name="Goeker M."/>
        </authorList>
    </citation>
    <scope>NUCLEOTIDE SEQUENCE [LARGE SCALE GENOMIC DNA]</scope>
    <source>
        <strain evidence="2 3">DSM 46770</strain>
    </source>
</reference>
<dbReference type="AlphaFoldDB" id="A0A4R6UI38"/>
<evidence type="ECO:0000313" key="2">
    <source>
        <dbReference type="EMBL" id="TDQ44655.1"/>
    </source>
</evidence>
<dbReference type="RefSeq" id="WP_133743596.1">
    <property type="nucleotide sequence ID" value="NZ_SNYN01000034.1"/>
</dbReference>
<gene>
    <name evidence="2" type="ORF">EV190_1342</name>
</gene>
<accession>A0A4R6UI38</accession>
<evidence type="ECO:0000256" key="1">
    <source>
        <dbReference type="SAM" id="MobiDB-lite"/>
    </source>
</evidence>
<proteinExistence type="predicted"/>
<sequence length="123" mass="13361">MSDKLEVSPEQMAQTAKLLYEPSDILRDIRRRIPSQDAVRWVCGGKDEEISQSLHKQLPPMAGGLVDIIDTLVIAFDQTAAQTLASSRSFEDSEDQAADLGDNLNSEINGDGSNGTNGTNGRR</sequence>
<dbReference type="EMBL" id="SNYN01000034">
    <property type="protein sequence ID" value="TDQ44655.1"/>
    <property type="molecule type" value="Genomic_DNA"/>
</dbReference>
<organism evidence="2 3">
    <name type="scientific">Actinorugispora endophytica</name>
    <dbReference type="NCBI Taxonomy" id="1605990"/>
    <lineage>
        <taxon>Bacteria</taxon>
        <taxon>Bacillati</taxon>
        <taxon>Actinomycetota</taxon>
        <taxon>Actinomycetes</taxon>
        <taxon>Streptosporangiales</taxon>
        <taxon>Nocardiopsidaceae</taxon>
        <taxon>Actinorugispora</taxon>
    </lineage>
</organism>
<evidence type="ECO:0008006" key="4">
    <source>
        <dbReference type="Google" id="ProtNLM"/>
    </source>
</evidence>
<keyword evidence="3" id="KW-1185">Reference proteome</keyword>
<protein>
    <recommendedName>
        <fullName evidence="4">Excreted virulence factor EspC (Type VII ESX diderm)</fullName>
    </recommendedName>
</protein>
<dbReference type="Proteomes" id="UP000295281">
    <property type="component" value="Unassembled WGS sequence"/>
</dbReference>
<name>A0A4R6UI38_9ACTN</name>
<feature type="compositionally biased region" description="Low complexity" evidence="1">
    <location>
        <begin position="109"/>
        <end position="123"/>
    </location>
</feature>